<comment type="caution">
    <text evidence="3">The sequence shown here is derived from an EMBL/GenBank/DDBJ whole genome shotgun (WGS) entry which is preliminary data.</text>
</comment>
<feature type="compositionally biased region" description="Pro residues" evidence="1">
    <location>
        <begin position="149"/>
        <end position="161"/>
    </location>
</feature>
<evidence type="ECO:0000313" key="4">
    <source>
        <dbReference type="Proteomes" id="UP001301769"/>
    </source>
</evidence>
<keyword evidence="2" id="KW-0472">Membrane</keyword>
<reference evidence="3" key="2">
    <citation type="submission" date="2023-05" db="EMBL/GenBank/DDBJ databases">
        <authorList>
            <consortium name="Lawrence Berkeley National Laboratory"/>
            <person name="Steindorff A."/>
            <person name="Hensen N."/>
            <person name="Bonometti L."/>
            <person name="Westerberg I."/>
            <person name="Brannstrom I.O."/>
            <person name="Guillou S."/>
            <person name="Cros-Aarteil S."/>
            <person name="Calhoun S."/>
            <person name="Haridas S."/>
            <person name="Kuo A."/>
            <person name="Mondo S."/>
            <person name="Pangilinan J."/>
            <person name="Riley R."/>
            <person name="Labutti K."/>
            <person name="Andreopoulos B."/>
            <person name="Lipzen A."/>
            <person name="Chen C."/>
            <person name="Yanf M."/>
            <person name="Daum C."/>
            <person name="Ng V."/>
            <person name="Clum A."/>
            <person name="Ohm R."/>
            <person name="Martin F."/>
            <person name="Silar P."/>
            <person name="Natvig D."/>
            <person name="Lalanne C."/>
            <person name="Gautier V."/>
            <person name="Ament-Velasquez S.L."/>
            <person name="Kruys A."/>
            <person name="Hutchinson M.I."/>
            <person name="Powell A.J."/>
            <person name="Barry K."/>
            <person name="Miller A.N."/>
            <person name="Grigoriev I.V."/>
            <person name="Debuchy R."/>
            <person name="Gladieux P."/>
            <person name="Thoren M.H."/>
            <person name="Johannesson H."/>
        </authorList>
    </citation>
    <scope>NUCLEOTIDE SEQUENCE</scope>
    <source>
        <strain evidence="3">PSN293</strain>
    </source>
</reference>
<evidence type="ECO:0008006" key="5">
    <source>
        <dbReference type="Google" id="ProtNLM"/>
    </source>
</evidence>
<dbReference type="AlphaFoldDB" id="A0AAN6XWW4"/>
<accession>A0AAN6XWW4</accession>
<feature type="transmembrane region" description="Helical" evidence="2">
    <location>
        <begin position="80"/>
        <end position="103"/>
    </location>
</feature>
<evidence type="ECO:0000256" key="1">
    <source>
        <dbReference type="SAM" id="MobiDB-lite"/>
    </source>
</evidence>
<keyword evidence="4" id="KW-1185">Reference proteome</keyword>
<sequence length="180" mass="19711">MTTTSIFQDVQQGVEVRQGRVITQTIAWPSTTFTTYVTLGGGPPVPPTVGPPTTTTEIFQAAPTLAPAPSSSPQLTSEQIGAIIGSVLGFFLVLLIWCTCLSLRRRRRVLLYDSSSTSDTEVPVVEVIPGHGHIGDPWRRPGPTRMPGLVPPPTRIPPTPRHTPYRQTRHTQIRGVRRYP</sequence>
<feature type="region of interest" description="Disordered" evidence="1">
    <location>
        <begin position="133"/>
        <end position="180"/>
    </location>
</feature>
<gene>
    <name evidence="3" type="ORF">QBC37DRAFT_81430</name>
</gene>
<evidence type="ECO:0000256" key="2">
    <source>
        <dbReference type="SAM" id="Phobius"/>
    </source>
</evidence>
<keyword evidence="2" id="KW-1133">Transmembrane helix</keyword>
<organism evidence="3 4">
    <name type="scientific">Rhypophila decipiens</name>
    <dbReference type="NCBI Taxonomy" id="261697"/>
    <lineage>
        <taxon>Eukaryota</taxon>
        <taxon>Fungi</taxon>
        <taxon>Dikarya</taxon>
        <taxon>Ascomycota</taxon>
        <taxon>Pezizomycotina</taxon>
        <taxon>Sordariomycetes</taxon>
        <taxon>Sordariomycetidae</taxon>
        <taxon>Sordariales</taxon>
        <taxon>Naviculisporaceae</taxon>
        <taxon>Rhypophila</taxon>
    </lineage>
</organism>
<reference evidence="3" key="1">
    <citation type="journal article" date="2023" name="Mol. Phylogenet. Evol.">
        <title>Genome-scale phylogeny and comparative genomics of the fungal order Sordariales.</title>
        <authorList>
            <person name="Hensen N."/>
            <person name="Bonometti L."/>
            <person name="Westerberg I."/>
            <person name="Brannstrom I.O."/>
            <person name="Guillou S."/>
            <person name="Cros-Aarteil S."/>
            <person name="Calhoun S."/>
            <person name="Haridas S."/>
            <person name="Kuo A."/>
            <person name="Mondo S."/>
            <person name="Pangilinan J."/>
            <person name="Riley R."/>
            <person name="LaButti K."/>
            <person name="Andreopoulos B."/>
            <person name="Lipzen A."/>
            <person name="Chen C."/>
            <person name="Yan M."/>
            <person name="Daum C."/>
            <person name="Ng V."/>
            <person name="Clum A."/>
            <person name="Steindorff A."/>
            <person name="Ohm R.A."/>
            <person name="Martin F."/>
            <person name="Silar P."/>
            <person name="Natvig D.O."/>
            <person name="Lalanne C."/>
            <person name="Gautier V."/>
            <person name="Ament-Velasquez S.L."/>
            <person name="Kruys A."/>
            <person name="Hutchinson M.I."/>
            <person name="Powell A.J."/>
            <person name="Barry K."/>
            <person name="Miller A.N."/>
            <person name="Grigoriev I.V."/>
            <person name="Debuchy R."/>
            <person name="Gladieux P."/>
            <person name="Hiltunen Thoren M."/>
            <person name="Johannesson H."/>
        </authorList>
    </citation>
    <scope>NUCLEOTIDE SEQUENCE</scope>
    <source>
        <strain evidence="3">PSN293</strain>
    </source>
</reference>
<feature type="compositionally biased region" description="Basic residues" evidence="1">
    <location>
        <begin position="163"/>
        <end position="180"/>
    </location>
</feature>
<keyword evidence="2" id="KW-0812">Transmembrane</keyword>
<evidence type="ECO:0000313" key="3">
    <source>
        <dbReference type="EMBL" id="KAK4208184.1"/>
    </source>
</evidence>
<dbReference type="Proteomes" id="UP001301769">
    <property type="component" value="Unassembled WGS sequence"/>
</dbReference>
<name>A0AAN6XWW4_9PEZI</name>
<proteinExistence type="predicted"/>
<protein>
    <recommendedName>
        <fullName evidence="5">Transmembrane protein</fullName>
    </recommendedName>
</protein>
<dbReference type="EMBL" id="MU858254">
    <property type="protein sequence ID" value="KAK4208184.1"/>
    <property type="molecule type" value="Genomic_DNA"/>
</dbReference>